<comment type="caution">
    <text evidence="3">The sequence shown here is derived from an EMBL/GenBank/DDBJ whole genome shotgun (WGS) entry which is preliminary data.</text>
</comment>
<accession>A0A366XX04</accession>
<reference evidence="3 4" key="1">
    <citation type="submission" date="2018-07" db="EMBL/GenBank/DDBJ databases">
        <title>Lottiidibacillus patelloidae gen. nov., sp. nov., isolated from the intestinal tract of a marine limpet and the reclassification of B. taeanensis BH030017T, B. algicola KMM 3737T and B. hwajinpoensis SW-72T as genus Lottiidibacillus.</title>
        <authorList>
            <person name="Liu R."/>
            <person name="Huang Z."/>
        </authorList>
    </citation>
    <scope>NUCLEOTIDE SEQUENCE [LARGE SCALE GENOMIC DNA]</scope>
    <source>
        <strain evidence="3 4">BH030017</strain>
    </source>
</reference>
<keyword evidence="1" id="KW-0472">Membrane</keyword>
<feature type="transmembrane region" description="Helical" evidence="1">
    <location>
        <begin position="176"/>
        <end position="196"/>
    </location>
</feature>
<dbReference type="InterPro" id="IPR036938">
    <property type="entry name" value="PAP2/HPO_sf"/>
</dbReference>
<keyword evidence="1" id="KW-1133">Transmembrane helix</keyword>
<organism evidence="3 4">
    <name type="scientific">Bacillus taeanensis</name>
    <dbReference type="NCBI Taxonomy" id="273032"/>
    <lineage>
        <taxon>Bacteria</taxon>
        <taxon>Bacillati</taxon>
        <taxon>Bacillota</taxon>
        <taxon>Bacilli</taxon>
        <taxon>Bacillales</taxon>
        <taxon>Bacillaceae</taxon>
        <taxon>Bacillus</taxon>
    </lineage>
</organism>
<sequence length="210" mass="24500">MAIQKQYLFWLVLLLFVFLLLSYIYHIEKVVYYDKLLLQKIYQLSGTFIDLFFIFITHLGSKTFTYPMLGMLAIIYLLKRHYVLVFCLAVNLFGVRELNWLLKTWFERSRPDLEAVVRASYYSFPSGHAMNSTAFYGFLAYIVWRRFKKNSIWFAAFLLVLLIGLSRIYLGVHYPIDVAAGISAGAAWTILIIVIYEAAVGREMNEACEH</sequence>
<dbReference type="PANTHER" id="PTHR14969">
    <property type="entry name" value="SPHINGOSINE-1-PHOSPHATE PHOSPHOHYDROLASE"/>
    <property type="match status" value="1"/>
</dbReference>
<feature type="domain" description="Phosphatidic acid phosphatase type 2/haloperoxidase" evidence="2">
    <location>
        <begin position="85"/>
        <end position="193"/>
    </location>
</feature>
<feature type="transmembrane region" description="Helical" evidence="1">
    <location>
        <begin position="122"/>
        <end position="144"/>
    </location>
</feature>
<gene>
    <name evidence="3" type="ORF">DS031_04095</name>
</gene>
<feature type="transmembrane region" description="Helical" evidence="1">
    <location>
        <begin position="7"/>
        <end position="26"/>
    </location>
</feature>
<dbReference type="PANTHER" id="PTHR14969:SF13">
    <property type="entry name" value="AT30094P"/>
    <property type="match status" value="1"/>
</dbReference>
<dbReference type="Proteomes" id="UP000253314">
    <property type="component" value="Unassembled WGS sequence"/>
</dbReference>
<dbReference type="AlphaFoldDB" id="A0A366XX04"/>
<keyword evidence="4" id="KW-1185">Reference proteome</keyword>
<name>A0A366XX04_9BACI</name>
<feature type="transmembrane region" description="Helical" evidence="1">
    <location>
        <begin position="151"/>
        <end position="170"/>
    </location>
</feature>
<protein>
    <recommendedName>
        <fullName evidence="2">Phosphatidic acid phosphatase type 2/haloperoxidase domain-containing protein</fullName>
    </recommendedName>
</protein>
<proteinExistence type="predicted"/>
<keyword evidence="1" id="KW-0812">Transmembrane</keyword>
<dbReference type="Pfam" id="PF01569">
    <property type="entry name" value="PAP2"/>
    <property type="match status" value="1"/>
</dbReference>
<dbReference type="Gene3D" id="1.20.144.10">
    <property type="entry name" value="Phosphatidic acid phosphatase type 2/haloperoxidase"/>
    <property type="match status" value="2"/>
</dbReference>
<dbReference type="InterPro" id="IPR000326">
    <property type="entry name" value="PAP2/HPO"/>
</dbReference>
<dbReference type="CDD" id="cd03392">
    <property type="entry name" value="PAP2_like_2"/>
    <property type="match status" value="1"/>
</dbReference>
<feature type="transmembrane region" description="Helical" evidence="1">
    <location>
        <begin position="82"/>
        <end position="102"/>
    </location>
</feature>
<evidence type="ECO:0000259" key="2">
    <source>
        <dbReference type="SMART" id="SM00014"/>
    </source>
</evidence>
<evidence type="ECO:0000256" key="1">
    <source>
        <dbReference type="SAM" id="Phobius"/>
    </source>
</evidence>
<evidence type="ECO:0000313" key="4">
    <source>
        <dbReference type="Proteomes" id="UP000253314"/>
    </source>
</evidence>
<dbReference type="SMART" id="SM00014">
    <property type="entry name" value="acidPPc"/>
    <property type="match status" value="1"/>
</dbReference>
<dbReference type="EMBL" id="QOCW01000003">
    <property type="protein sequence ID" value="RBW70672.1"/>
    <property type="molecule type" value="Genomic_DNA"/>
</dbReference>
<feature type="transmembrane region" description="Helical" evidence="1">
    <location>
        <begin position="41"/>
        <end position="61"/>
    </location>
</feature>
<evidence type="ECO:0000313" key="3">
    <source>
        <dbReference type="EMBL" id="RBW70672.1"/>
    </source>
</evidence>
<dbReference type="SUPFAM" id="SSF48317">
    <property type="entry name" value="Acid phosphatase/Vanadium-dependent haloperoxidase"/>
    <property type="match status" value="1"/>
</dbReference>